<evidence type="ECO:0000313" key="2">
    <source>
        <dbReference type="Proteomes" id="UP000651852"/>
    </source>
</evidence>
<reference evidence="1 2" key="1">
    <citation type="submission" date="2020-08" db="EMBL/GenBank/DDBJ databases">
        <title>Putative novel bacterial strains isolated from necrotic wheat leaf tissues caused by Xanthomonas translucens.</title>
        <authorList>
            <person name="Tambong J.T."/>
        </authorList>
    </citation>
    <scope>NUCLEOTIDE SEQUENCE [LARGE SCALE GENOMIC DNA]</scope>
    <source>
        <strain evidence="1 2">DOAB 1069</strain>
    </source>
</reference>
<proteinExistence type="predicted"/>
<name>A0ABR7AWW1_9PSED</name>
<accession>A0ABR7AWW1</accession>
<protein>
    <submittedName>
        <fullName evidence="1">DUF1652 domain-containing protein</fullName>
    </submittedName>
</protein>
<dbReference type="EMBL" id="JACONW010000018">
    <property type="protein sequence ID" value="MBC3949380.1"/>
    <property type="molecule type" value="Genomic_DNA"/>
</dbReference>
<sequence>MSWLSQVRQEIEGSFEPLACECVISADASLSVRIYDRESGRVDLMVIGIALDQVKTQHDVLALISELRDELGSVGMNPLDVAPSSQA</sequence>
<gene>
    <name evidence="1" type="ORF">H8S59_06345</name>
</gene>
<comment type="caution">
    <text evidence="1">The sequence shown here is derived from an EMBL/GenBank/DDBJ whole genome shotgun (WGS) entry which is preliminary data.</text>
</comment>
<evidence type="ECO:0000313" key="1">
    <source>
        <dbReference type="EMBL" id="MBC3949380.1"/>
    </source>
</evidence>
<dbReference type="Proteomes" id="UP000651852">
    <property type="component" value="Unassembled WGS sequence"/>
</dbReference>
<dbReference type="RefSeq" id="WP_095098711.1">
    <property type="nucleotide sequence ID" value="NZ_JACONW010000018.1"/>
</dbReference>
<organism evidence="1 2">
    <name type="scientific">Pseudomonas folii</name>
    <dbReference type="NCBI Taxonomy" id="2762593"/>
    <lineage>
        <taxon>Bacteria</taxon>
        <taxon>Pseudomonadati</taxon>
        <taxon>Pseudomonadota</taxon>
        <taxon>Gammaproteobacteria</taxon>
        <taxon>Pseudomonadales</taxon>
        <taxon>Pseudomonadaceae</taxon>
        <taxon>Pseudomonas</taxon>
    </lineage>
</organism>
<dbReference type="Pfam" id="PF07865">
    <property type="entry name" value="DUF1652"/>
    <property type="match status" value="1"/>
</dbReference>
<keyword evidence="2" id="KW-1185">Reference proteome</keyword>
<dbReference type="InterPro" id="IPR012448">
    <property type="entry name" value="DUF1652"/>
</dbReference>